<evidence type="ECO:0000256" key="5">
    <source>
        <dbReference type="ARBA" id="ARBA00023212"/>
    </source>
</evidence>
<dbReference type="GO" id="GO:0005876">
    <property type="term" value="C:spindle microtubule"/>
    <property type="evidence" value="ECO:0007669"/>
    <property type="project" value="TreeGrafter"/>
</dbReference>
<evidence type="ECO:0000256" key="1">
    <source>
        <dbReference type="ARBA" id="ARBA00004245"/>
    </source>
</evidence>
<dbReference type="Gene3D" id="3.40.850.10">
    <property type="entry name" value="Kinesin motor domain"/>
    <property type="match status" value="1"/>
</dbReference>
<evidence type="ECO:0000256" key="6">
    <source>
        <dbReference type="PROSITE-ProRule" id="PRU00283"/>
    </source>
</evidence>
<dbReference type="GO" id="GO:0072686">
    <property type="term" value="C:mitotic spindle"/>
    <property type="evidence" value="ECO:0007669"/>
    <property type="project" value="TreeGrafter"/>
</dbReference>
<keyword evidence="2" id="KW-0963">Cytoplasm</keyword>
<name>A0A9R0T5I2_TRITD</name>
<dbReference type="InterPro" id="IPR001752">
    <property type="entry name" value="Kinesin_motor_dom"/>
</dbReference>
<dbReference type="Gramene" id="TRITD4Bv1G122080.9">
    <property type="protein sequence ID" value="TRITD4Bv1G122080.9"/>
    <property type="gene ID" value="TRITD4Bv1G122080"/>
</dbReference>
<dbReference type="InterPro" id="IPR036961">
    <property type="entry name" value="Kinesin_motor_dom_sf"/>
</dbReference>
<dbReference type="AlphaFoldDB" id="A0A9R0T5I2"/>
<reference evidence="8 9" key="1">
    <citation type="submission" date="2017-09" db="EMBL/GenBank/DDBJ databases">
        <authorList>
            <consortium name="International Durum Wheat Genome Sequencing Consortium (IDWGSC)"/>
            <person name="Milanesi L."/>
        </authorList>
    </citation>
    <scope>NUCLEOTIDE SEQUENCE [LARGE SCALE GENOMIC DNA]</scope>
    <source>
        <strain evidence="9">cv. Svevo</strain>
    </source>
</reference>
<dbReference type="Pfam" id="PF00225">
    <property type="entry name" value="Kinesin"/>
    <property type="match status" value="1"/>
</dbReference>
<dbReference type="GO" id="GO:0007018">
    <property type="term" value="P:microtubule-based movement"/>
    <property type="evidence" value="ECO:0007669"/>
    <property type="project" value="InterPro"/>
</dbReference>
<dbReference type="SUPFAM" id="SSF52540">
    <property type="entry name" value="P-loop containing nucleoside triphosphate hydrolases"/>
    <property type="match status" value="1"/>
</dbReference>
<dbReference type="Proteomes" id="UP000324705">
    <property type="component" value="Chromosome 4B"/>
</dbReference>
<sequence>MPRAVRHIFDILKAQKAVYSMKVTFLELYNEEITDLLASEDQSRFPEDRHKRPTISLMEDGKGGSVIRGLEEIVVYSPGEIYSLLQHGSTRRRTADTALNMQSRSMTISLLFLGSNSGRVEY</sequence>
<dbReference type="PANTHER" id="PTHR47970:SF32">
    <property type="entry name" value="KINESIN-LIKE PROTEIN KIN-5B"/>
    <property type="match status" value="1"/>
</dbReference>
<comment type="similarity">
    <text evidence="6">Belongs to the TRAFAC class myosin-kinesin ATPase superfamily. Kinesin family.</text>
</comment>
<dbReference type="GO" id="GO:0008017">
    <property type="term" value="F:microtubule binding"/>
    <property type="evidence" value="ECO:0007669"/>
    <property type="project" value="InterPro"/>
</dbReference>
<evidence type="ECO:0000256" key="2">
    <source>
        <dbReference type="ARBA" id="ARBA00022490"/>
    </source>
</evidence>
<accession>A0A9R0T5I2</accession>
<keyword evidence="5" id="KW-0206">Cytoskeleton</keyword>
<evidence type="ECO:0000313" key="8">
    <source>
        <dbReference type="EMBL" id="VAI06849.1"/>
    </source>
</evidence>
<evidence type="ECO:0000256" key="3">
    <source>
        <dbReference type="ARBA" id="ARBA00022701"/>
    </source>
</evidence>
<proteinExistence type="inferred from homology"/>
<dbReference type="PROSITE" id="PS50067">
    <property type="entry name" value="KINESIN_MOTOR_2"/>
    <property type="match status" value="1"/>
</dbReference>
<keyword evidence="3" id="KW-0493">Microtubule</keyword>
<dbReference type="GO" id="GO:0051231">
    <property type="term" value="P:spindle elongation"/>
    <property type="evidence" value="ECO:0007669"/>
    <property type="project" value="TreeGrafter"/>
</dbReference>
<dbReference type="InterPro" id="IPR047149">
    <property type="entry name" value="KIF11-like"/>
</dbReference>
<keyword evidence="9" id="KW-1185">Reference proteome</keyword>
<comment type="subcellular location">
    <subcellularLocation>
        <location evidence="1">Cytoplasm</location>
        <location evidence="1">Cytoskeleton</location>
    </subcellularLocation>
</comment>
<evidence type="ECO:0000256" key="4">
    <source>
        <dbReference type="ARBA" id="ARBA00023175"/>
    </source>
</evidence>
<keyword evidence="4" id="KW-0505">Motor protein</keyword>
<protein>
    <recommendedName>
        <fullName evidence="7">Kinesin motor domain-containing protein</fullName>
    </recommendedName>
</protein>
<evidence type="ECO:0000259" key="7">
    <source>
        <dbReference type="PROSITE" id="PS50067"/>
    </source>
</evidence>
<gene>
    <name evidence="8" type="ORF">TRITD_4Bv1G122080</name>
</gene>
<dbReference type="GO" id="GO:0090307">
    <property type="term" value="P:mitotic spindle assembly"/>
    <property type="evidence" value="ECO:0007669"/>
    <property type="project" value="TreeGrafter"/>
</dbReference>
<dbReference type="GO" id="GO:0008574">
    <property type="term" value="F:plus-end-directed microtubule motor activity"/>
    <property type="evidence" value="ECO:0007669"/>
    <property type="project" value="TreeGrafter"/>
</dbReference>
<dbReference type="PANTHER" id="PTHR47970">
    <property type="entry name" value="KINESIN-LIKE PROTEIN KIF11"/>
    <property type="match status" value="1"/>
</dbReference>
<dbReference type="GO" id="GO:0005524">
    <property type="term" value="F:ATP binding"/>
    <property type="evidence" value="ECO:0007669"/>
    <property type="project" value="InterPro"/>
</dbReference>
<dbReference type="InterPro" id="IPR027417">
    <property type="entry name" value="P-loop_NTPase"/>
</dbReference>
<dbReference type="EMBL" id="LT934118">
    <property type="protein sequence ID" value="VAI06849.1"/>
    <property type="molecule type" value="Genomic_DNA"/>
</dbReference>
<comment type="caution">
    <text evidence="6">Lacks conserved residue(s) required for the propagation of feature annotation.</text>
</comment>
<evidence type="ECO:0000313" key="9">
    <source>
        <dbReference type="Proteomes" id="UP000324705"/>
    </source>
</evidence>
<organism evidence="8 9">
    <name type="scientific">Triticum turgidum subsp. durum</name>
    <name type="common">Durum wheat</name>
    <name type="synonym">Triticum durum</name>
    <dbReference type="NCBI Taxonomy" id="4567"/>
    <lineage>
        <taxon>Eukaryota</taxon>
        <taxon>Viridiplantae</taxon>
        <taxon>Streptophyta</taxon>
        <taxon>Embryophyta</taxon>
        <taxon>Tracheophyta</taxon>
        <taxon>Spermatophyta</taxon>
        <taxon>Magnoliopsida</taxon>
        <taxon>Liliopsida</taxon>
        <taxon>Poales</taxon>
        <taxon>Poaceae</taxon>
        <taxon>BOP clade</taxon>
        <taxon>Pooideae</taxon>
        <taxon>Triticodae</taxon>
        <taxon>Triticeae</taxon>
        <taxon>Triticinae</taxon>
        <taxon>Triticum</taxon>
    </lineage>
</organism>
<feature type="domain" description="Kinesin motor" evidence="7">
    <location>
        <begin position="1"/>
        <end position="122"/>
    </location>
</feature>